<proteinExistence type="predicted"/>
<feature type="region of interest" description="Disordered" evidence="1">
    <location>
        <begin position="169"/>
        <end position="257"/>
    </location>
</feature>
<feature type="compositionally biased region" description="Basic and acidic residues" evidence="1">
    <location>
        <begin position="219"/>
        <end position="250"/>
    </location>
</feature>
<dbReference type="Proteomes" id="UP000295606">
    <property type="component" value="Unassembled WGS sequence"/>
</dbReference>
<evidence type="ECO:0000313" key="3">
    <source>
        <dbReference type="Proteomes" id="UP000295606"/>
    </source>
</evidence>
<accession>A0A4R5L314</accession>
<dbReference type="OrthoDB" id="8964043at2"/>
<dbReference type="RefSeq" id="WP_133190919.1">
    <property type="nucleotide sequence ID" value="NZ_SMOD01000085.1"/>
</dbReference>
<name>A0A4R5L314_9BURK</name>
<feature type="compositionally biased region" description="Gly residues" evidence="1">
    <location>
        <begin position="176"/>
        <end position="194"/>
    </location>
</feature>
<gene>
    <name evidence="2" type="ORF">E1N52_42090</name>
</gene>
<sequence length="257" mass="25774">MVALASSILLGGCGGGNNNASTTSAQPVSVPLQAAIANEVDNGDTASFSVSGTIDNIAVTGSGTLADSAPVLATFDGTTVLETKETITDTVVENGTPITVTETKEVFTNPNTAAEVGQINDDGSVDVITQVDPIPASAPVGSSGVLGTGTEFSDMTQQTVVGTVEDTYVVESNPGNSGGSGSGTSGGTGSGASGSTGSTNCDVVDLVDKVTGKNNGQVRKSEKKICVDDKGNSRFESGDEQEHNDGRNNDDFNENAQ</sequence>
<protein>
    <submittedName>
        <fullName evidence="2">Uncharacterized protein</fullName>
    </submittedName>
</protein>
<dbReference type="AlphaFoldDB" id="A0A4R5L314"/>
<comment type="caution">
    <text evidence="2">The sequence shown here is derived from an EMBL/GenBank/DDBJ whole genome shotgun (WGS) entry which is preliminary data.</text>
</comment>
<organism evidence="2 3">
    <name type="scientific">Paraburkholderia guartelaensis</name>
    <dbReference type="NCBI Taxonomy" id="2546446"/>
    <lineage>
        <taxon>Bacteria</taxon>
        <taxon>Pseudomonadati</taxon>
        <taxon>Pseudomonadota</taxon>
        <taxon>Betaproteobacteria</taxon>
        <taxon>Burkholderiales</taxon>
        <taxon>Burkholderiaceae</taxon>
        <taxon>Paraburkholderia</taxon>
    </lineage>
</organism>
<dbReference type="EMBL" id="SMOD01000085">
    <property type="protein sequence ID" value="TDG01987.1"/>
    <property type="molecule type" value="Genomic_DNA"/>
</dbReference>
<evidence type="ECO:0000313" key="2">
    <source>
        <dbReference type="EMBL" id="TDG01987.1"/>
    </source>
</evidence>
<reference evidence="2 3" key="1">
    <citation type="submission" date="2019-03" db="EMBL/GenBank/DDBJ databases">
        <title>Paraburkholderia sp. isolated from native Mimosa gymnas in Guartela State Park, Brazil.</title>
        <authorList>
            <person name="Paulitsch F."/>
            <person name="Hungria M."/>
            <person name="Delamuta J.R.M."/>
            <person name="Ribeiro R.A."/>
            <person name="Dall'Agnol R."/>
            <person name="Silva J.S.B."/>
        </authorList>
    </citation>
    <scope>NUCLEOTIDE SEQUENCE [LARGE SCALE GENOMIC DNA]</scope>
    <source>
        <strain evidence="2 3">CNPSo 3008</strain>
    </source>
</reference>
<evidence type="ECO:0000256" key="1">
    <source>
        <dbReference type="SAM" id="MobiDB-lite"/>
    </source>
</evidence>